<dbReference type="InterPro" id="IPR036867">
    <property type="entry name" value="R3H_dom_sf"/>
</dbReference>
<gene>
    <name evidence="2" type="ORF">TrVE_jg12784</name>
</gene>
<dbReference type="GO" id="GO:0003676">
    <property type="term" value="F:nucleic acid binding"/>
    <property type="evidence" value="ECO:0007669"/>
    <property type="project" value="UniProtKB-UniRule"/>
</dbReference>
<dbReference type="Pfam" id="PF01424">
    <property type="entry name" value="R3H"/>
    <property type="match status" value="1"/>
</dbReference>
<dbReference type="SUPFAM" id="SSF82708">
    <property type="entry name" value="R3H domain"/>
    <property type="match status" value="1"/>
</dbReference>
<dbReference type="Gene3D" id="3.30.1370.50">
    <property type="entry name" value="R3H-like domain"/>
    <property type="match status" value="2"/>
</dbReference>
<dbReference type="InterPro" id="IPR001374">
    <property type="entry name" value="R3H_dom"/>
</dbReference>
<dbReference type="CDD" id="cd02325">
    <property type="entry name" value="R3H"/>
    <property type="match status" value="2"/>
</dbReference>
<reference evidence="3" key="1">
    <citation type="journal article" date="2023" name="Commun. Biol.">
        <title>Genome analysis of Parmales, the sister group of diatoms, reveals the evolutionary specialization of diatoms from phago-mixotrophs to photoautotrophs.</title>
        <authorList>
            <person name="Ban H."/>
            <person name="Sato S."/>
            <person name="Yoshikawa S."/>
            <person name="Yamada K."/>
            <person name="Nakamura Y."/>
            <person name="Ichinomiya M."/>
            <person name="Sato N."/>
            <person name="Blanc-Mathieu R."/>
            <person name="Endo H."/>
            <person name="Kuwata A."/>
            <person name="Ogata H."/>
        </authorList>
    </citation>
    <scope>NUCLEOTIDE SEQUENCE [LARGE SCALE GENOMIC DNA]</scope>
    <source>
        <strain evidence="3">NIES 3699</strain>
    </source>
</reference>
<dbReference type="AlphaFoldDB" id="A0A9W7CC48"/>
<dbReference type="EMBL" id="BRXX01000340">
    <property type="protein sequence ID" value="GMI06003.1"/>
    <property type="molecule type" value="Genomic_DNA"/>
</dbReference>
<dbReference type="Gene3D" id="3.30.420.40">
    <property type="match status" value="1"/>
</dbReference>
<evidence type="ECO:0000259" key="1">
    <source>
        <dbReference type="PROSITE" id="PS51061"/>
    </source>
</evidence>
<name>A0A9W7CC48_9STRA</name>
<proteinExistence type="predicted"/>
<keyword evidence="3" id="KW-1185">Reference proteome</keyword>
<evidence type="ECO:0000313" key="3">
    <source>
        <dbReference type="Proteomes" id="UP001165160"/>
    </source>
</evidence>
<dbReference type="Proteomes" id="UP001165160">
    <property type="component" value="Unassembled WGS sequence"/>
</dbReference>
<protein>
    <recommendedName>
        <fullName evidence="1">R3H domain-containing protein</fullName>
    </recommendedName>
</protein>
<organism evidence="2 3">
    <name type="scientific">Triparma verrucosa</name>
    <dbReference type="NCBI Taxonomy" id="1606542"/>
    <lineage>
        <taxon>Eukaryota</taxon>
        <taxon>Sar</taxon>
        <taxon>Stramenopiles</taxon>
        <taxon>Ochrophyta</taxon>
        <taxon>Bolidophyceae</taxon>
        <taxon>Parmales</taxon>
        <taxon>Triparmaceae</taxon>
        <taxon>Triparma</taxon>
    </lineage>
</organism>
<dbReference type="PROSITE" id="PS51061">
    <property type="entry name" value="R3H"/>
    <property type="match status" value="1"/>
</dbReference>
<feature type="domain" description="R3H" evidence="1">
    <location>
        <begin position="373"/>
        <end position="438"/>
    </location>
</feature>
<dbReference type="SMART" id="SM00393">
    <property type="entry name" value="R3H"/>
    <property type="match status" value="2"/>
</dbReference>
<evidence type="ECO:0000313" key="2">
    <source>
        <dbReference type="EMBL" id="GMI06003.1"/>
    </source>
</evidence>
<accession>A0A9W7CC48</accession>
<comment type="caution">
    <text evidence="2">The sequence shown here is derived from an EMBL/GenBank/DDBJ whole genome shotgun (WGS) entry which is preliminary data.</text>
</comment>
<sequence length="515" mass="56806">MISPLTGIVVDCGSGHTAITCYSQTATIKQTDKTWLSHLVDKGNLPLTDIIPGSAGEAFQSSTLLGRLGEFMDSLDHSLKTMEMSSRDILFVGATGGVRAAMEEDRMSAADVDAIREAFVERFSPSFTMVRFEVLTGSQEATWEHVAAQTIWGGRVGTMFPTPASNSAEGIDIGLFSGGGKSMQLGRRDSCLSFPFSTFPRELEERQGAHPDAWLDVEKWDRFETALAEKIKAEAALHTPFTGAFVGTAMNHRAAKYSEIDETPISAADAVSTLRASLPLFRKRTGDLYEKMMATRSPDSTYPMARIVAMHTCRLLLVLENMFEADAQLYFAKHGLDEDGKEIECEWTVGAMYNMANEIRAKNAVHVPEVLCTQRKQELTDRVSEWYSPGAQPLHFEASLTSDERKFVHALCEARGDVMSSKSEGKGADRHVVVYDKPIEEGVVRGVAEARRGILSKRVDDWMAAGVQDPLHFEPTLTTAEREFVHSLAAKNNLGSKSEGLTYHGDDWHIVIRVK</sequence>